<dbReference type="Proteomes" id="UP000515240">
    <property type="component" value="Chromosome"/>
</dbReference>
<dbReference type="Gene3D" id="3.30.450.40">
    <property type="match status" value="1"/>
</dbReference>
<evidence type="ECO:0000313" key="1">
    <source>
        <dbReference type="EMBL" id="QMV74599.1"/>
    </source>
</evidence>
<name>A0A7G5EKS4_9BURK</name>
<protein>
    <submittedName>
        <fullName evidence="1">GAF domain-containing protein</fullName>
    </submittedName>
</protein>
<keyword evidence="2" id="KW-1185">Reference proteome</keyword>
<organism evidence="1 2">
    <name type="scientific">Comamonas piscis</name>
    <dbReference type="NCBI Taxonomy" id="1562974"/>
    <lineage>
        <taxon>Bacteria</taxon>
        <taxon>Pseudomonadati</taxon>
        <taxon>Pseudomonadota</taxon>
        <taxon>Betaproteobacteria</taxon>
        <taxon>Burkholderiales</taxon>
        <taxon>Comamonadaceae</taxon>
        <taxon>Comamonas</taxon>
    </lineage>
</organism>
<dbReference type="InterPro" id="IPR029016">
    <property type="entry name" value="GAF-like_dom_sf"/>
</dbReference>
<evidence type="ECO:0000313" key="2">
    <source>
        <dbReference type="Proteomes" id="UP000515240"/>
    </source>
</evidence>
<dbReference type="AlphaFoldDB" id="A0A7G5EKS4"/>
<proteinExistence type="predicted"/>
<sequence>MSTTHILGRLAHTLGQSNDAERHWAAISEACQQLFGYGLLTGLVYLQQEKLMRRIYSSDEAISPLGGFKATGKGPWSARVLDQGLPYIGRDEADIRTVFSEAEDLVARGLHAVLNIPVWYGGEVLGSINILGPRGAYNAVPEALIHLVAGVCVPALASARETAKEAARGIDSASLQSV</sequence>
<dbReference type="SUPFAM" id="SSF55781">
    <property type="entry name" value="GAF domain-like"/>
    <property type="match status" value="1"/>
</dbReference>
<gene>
    <name evidence="1" type="ORF">HS961_18145</name>
</gene>
<accession>A0A7G5EKS4</accession>
<reference evidence="1 2" key="1">
    <citation type="journal article" date="2020" name="G3 (Bethesda)">
        <title>CeMbio - The Caenorhabditis elegans Microbiome Resource.</title>
        <authorList>
            <person name="Dirksen P."/>
            <person name="Assie A."/>
            <person name="Zimmermann J."/>
            <person name="Zhang F."/>
            <person name="Tietje A.M."/>
            <person name="Marsh S.A."/>
            <person name="Felix M.A."/>
            <person name="Shapira M."/>
            <person name="Kaleta C."/>
            <person name="Schulenburg H."/>
            <person name="Samuel B."/>
        </authorList>
    </citation>
    <scope>NUCLEOTIDE SEQUENCE [LARGE SCALE GENOMIC DNA]</scope>
    <source>
        <strain evidence="1 2">BIGb0172</strain>
    </source>
</reference>
<dbReference type="EMBL" id="CP058554">
    <property type="protein sequence ID" value="QMV74599.1"/>
    <property type="molecule type" value="Genomic_DNA"/>
</dbReference>
<dbReference type="KEGG" id="cpis:HS961_18145"/>
<dbReference type="RefSeq" id="WP_182324388.1">
    <property type="nucleotide sequence ID" value="NZ_CP058554.1"/>
</dbReference>